<dbReference type="SUPFAM" id="SSF51905">
    <property type="entry name" value="FAD/NAD(P)-binding domain"/>
    <property type="match status" value="1"/>
</dbReference>
<comment type="caution">
    <text evidence="1">The sequence shown here is derived from an EMBL/GenBank/DDBJ whole genome shotgun (WGS) entry which is preliminary data.</text>
</comment>
<sequence length="223" mass="24419">LTAGGCVHGDVALVEAENSLRCFYHLVEIGVPFPHNARGGFVGYKTDFDPRQRATSAGPWTSRFMVRKLLVELRRYGVPIFDRHHVLAVITAGEGNGRSACGLLCADVSEEQAANHGLVLFNCRNVVMAGGGPGELYQTSVYPQGQMGPYAALLEAGVTAHNLTESQFGLASLEPRWNLSGTYQQVIPRYFSTDRDGGDVREFLNPWFDSMSELATDIFLKGY</sequence>
<name>X0XHZ7_9ZZZZ</name>
<accession>X0XHZ7</accession>
<gene>
    <name evidence="1" type="ORF">S01H1_79711</name>
</gene>
<evidence type="ECO:0000313" key="1">
    <source>
        <dbReference type="EMBL" id="GAG42794.1"/>
    </source>
</evidence>
<feature type="non-terminal residue" evidence="1">
    <location>
        <position position="1"/>
    </location>
</feature>
<dbReference type="AlphaFoldDB" id="X0XHZ7"/>
<feature type="non-terminal residue" evidence="1">
    <location>
        <position position="223"/>
    </location>
</feature>
<reference evidence="1" key="1">
    <citation type="journal article" date="2014" name="Front. Microbiol.">
        <title>High frequency of phylogenetically diverse reductive dehalogenase-homologous genes in deep subseafloor sedimentary metagenomes.</title>
        <authorList>
            <person name="Kawai M."/>
            <person name="Futagami T."/>
            <person name="Toyoda A."/>
            <person name="Takaki Y."/>
            <person name="Nishi S."/>
            <person name="Hori S."/>
            <person name="Arai W."/>
            <person name="Tsubouchi T."/>
            <person name="Morono Y."/>
            <person name="Uchiyama I."/>
            <person name="Ito T."/>
            <person name="Fujiyama A."/>
            <person name="Inagaki F."/>
            <person name="Takami H."/>
        </authorList>
    </citation>
    <scope>NUCLEOTIDE SEQUENCE</scope>
    <source>
        <strain evidence="1">Expedition CK06-06</strain>
    </source>
</reference>
<organism evidence="1">
    <name type="scientific">marine sediment metagenome</name>
    <dbReference type="NCBI Taxonomy" id="412755"/>
    <lineage>
        <taxon>unclassified sequences</taxon>
        <taxon>metagenomes</taxon>
        <taxon>ecological metagenomes</taxon>
    </lineage>
</organism>
<dbReference type="InterPro" id="IPR036188">
    <property type="entry name" value="FAD/NAD-bd_sf"/>
</dbReference>
<dbReference type="EMBL" id="BARS01053763">
    <property type="protein sequence ID" value="GAG42794.1"/>
    <property type="molecule type" value="Genomic_DNA"/>
</dbReference>
<proteinExistence type="predicted"/>
<dbReference type="Gene3D" id="3.50.50.60">
    <property type="entry name" value="FAD/NAD(P)-binding domain"/>
    <property type="match status" value="1"/>
</dbReference>
<protein>
    <submittedName>
        <fullName evidence="1">Uncharacterized protein</fullName>
    </submittedName>
</protein>